<feature type="domain" description="FtsX extracellular" evidence="12">
    <location>
        <begin position="74"/>
        <end position="159"/>
    </location>
</feature>
<evidence type="ECO:0000256" key="8">
    <source>
        <dbReference type="ARBA" id="ARBA00023136"/>
    </source>
</evidence>
<sequence length="302" mass="33527">MQRRIGWRVDALWNKQQLSYIVDDAKIGLQRNKGSVLASVALLLIALTLIGSLLLARAYLSDALDYVESQLAMKVYVEDGLVQDVADILAHQTYTDDVTIETGQQMLEQIAFFFNGKEHMLESFTDGSVPDAVKFTVHDASYMKTISEQLHDVNGIVQVVYPQQMASIIDEALTTVERLSVATVIIFFALAFGIVYVTFHLAMYQREKELRVKLFLGMDPRVVRLQFLVEGSVIGFIGSFIAIVLTVMLYNVVFVPLQQAMPYLGSVARSDVAVICIVQLVSGVVISLLASYMSTRVMIANG</sequence>
<accession>A0A1C0YT28</accession>
<keyword evidence="6 10" id="KW-0812">Transmembrane</keyword>
<evidence type="ECO:0000313" key="14">
    <source>
        <dbReference type="Proteomes" id="UP000093482"/>
    </source>
</evidence>
<protein>
    <recommendedName>
        <fullName evidence="3">Cell division protein FtsX</fullName>
    </recommendedName>
</protein>
<evidence type="ECO:0000256" key="6">
    <source>
        <dbReference type="ARBA" id="ARBA00022692"/>
    </source>
</evidence>
<dbReference type="AlphaFoldDB" id="A0A1C0YT28"/>
<keyword evidence="4" id="KW-1003">Cell membrane</keyword>
<dbReference type="GO" id="GO:0005886">
    <property type="term" value="C:plasma membrane"/>
    <property type="evidence" value="ECO:0007669"/>
    <property type="project" value="UniProtKB-SubCell"/>
</dbReference>
<evidence type="ECO:0000256" key="1">
    <source>
        <dbReference type="ARBA" id="ARBA00004651"/>
    </source>
</evidence>
<evidence type="ECO:0000256" key="5">
    <source>
        <dbReference type="ARBA" id="ARBA00022618"/>
    </source>
</evidence>
<keyword evidence="5" id="KW-0132">Cell division</keyword>
<evidence type="ECO:0000313" key="13">
    <source>
        <dbReference type="EMBL" id="OCS90303.1"/>
    </source>
</evidence>
<dbReference type="GO" id="GO:0051301">
    <property type="term" value="P:cell division"/>
    <property type="evidence" value="ECO:0007669"/>
    <property type="project" value="UniProtKB-KW"/>
</dbReference>
<evidence type="ECO:0000256" key="7">
    <source>
        <dbReference type="ARBA" id="ARBA00022989"/>
    </source>
</evidence>
<gene>
    <name evidence="13" type="ORF">A6K76_11905</name>
</gene>
<evidence type="ECO:0000256" key="4">
    <source>
        <dbReference type="ARBA" id="ARBA00022475"/>
    </source>
</evidence>
<keyword evidence="14" id="KW-1185">Reference proteome</keyword>
<comment type="subcellular location">
    <subcellularLocation>
        <location evidence="1">Cell membrane</location>
        <topology evidence="1">Multi-pass membrane protein</topology>
    </subcellularLocation>
</comment>
<evidence type="ECO:0000256" key="2">
    <source>
        <dbReference type="ARBA" id="ARBA00007379"/>
    </source>
</evidence>
<dbReference type="Pfam" id="PF02687">
    <property type="entry name" value="FtsX"/>
    <property type="match status" value="1"/>
</dbReference>
<feature type="transmembrane region" description="Helical" evidence="10">
    <location>
        <begin position="272"/>
        <end position="292"/>
    </location>
</feature>
<evidence type="ECO:0000259" key="12">
    <source>
        <dbReference type="Pfam" id="PF18075"/>
    </source>
</evidence>
<dbReference type="InterPro" id="IPR040690">
    <property type="entry name" value="FtsX_ECD"/>
</dbReference>
<feature type="transmembrane region" description="Helical" evidence="10">
    <location>
        <begin position="36"/>
        <end position="60"/>
    </location>
</feature>
<dbReference type="Pfam" id="PF18075">
    <property type="entry name" value="FtsX_ECD"/>
    <property type="match status" value="1"/>
</dbReference>
<dbReference type="PANTHER" id="PTHR47755:SF1">
    <property type="entry name" value="CELL DIVISION PROTEIN FTSX"/>
    <property type="match status" value="1"/>
</dbReference>
<name>A0A1C0YT28_9BACL</name>
<organism evidence="13 14">
    <name type="scientific">Caryophanon latum</name>
    <dbReference type="NCBI Taxonomy" id="33977"/>
    <lineage>
        <taxon>Bacteria</taxon>
        <taxon>Bacillati</taxon>
        <taxon>Bacillota</taxon>
        <taxon>Bacilli</taxon>
        <taxon>Bacillales</taxon>
        <taxon>Caryophanaceae</taxon>
        <taxon>Caryophanon</taxon>
    </lineage>
</organism>
<dbReference type="EMBL" id="MATO01000038">
    <property type="protein sequence ID" value="OCS90303.1"/>
    <property type="molecule type" value="Genomic_DNA"/>
</dbReference>
<keyword evidence="8 10" id="KW-0472">Membrane</keyword>
<feature type="domain" description="ABC3 transporter permease C-terminal" evidence="11">
    <location>
        <begin position="184"/>
        <end position="295"/>
    </location>
</feature>
<dbReference type="PANTHER" id="PTHR47755">
    <property type="entry name" value="CELL DIVISION PROTEIN FTSX"/>
    <property type="match status" value="1"/>
</dbReference>
<dbReference type="InterPro" id="IPR003838">
    <property type="entry name" value="ABC3_permease_C"/>
</dbReference>
<dbReference type="InterPro" id="IPR004513">
    <property type="entry name" value="FtsX"/>
</dbReference>
<dbReference type="Proteomes" id="UP000093482">
    <property type="component" value="Unassembled WGS sequence"/>
</dbReference>
<keyword evidence="7 10" id="KW-1133">Transmembrane helix</keyword>
<evidence type="ECO:0000256" key="9">
    <source>
        <dbReference type="ARBA" id="ARBA00023306"/>
    </source>
</evidence>
<reference evidence="13 14" key="1">
    <citation type="submission" date="2016-07" db="EMBL/GenBank/DDBJ databases">
        <title>Caryophanon latum genome sequencing.</title>
        <authorList>
            <person name="Verma A."/>
            <person name="Pal Y."/>
            <person name="Krishnamurthi S."/>
        </authorList>
    </citation>
    <scope>NUCLEOTIDE SEQUENCE [LARGE SCALE GENOMIC DNA]</scope>
    <source>
        <strain evidence="13 14">DSM 14151</strain>
    </source>
</reference>
<feature type="transmembrane region" description="Helical" evidence="10">
    <location>
        <begin position="181"/>
        <end position="204"/>
    </location>
</feature>
<evidence type="ECO:0000256" key="3">
    <source>
        <dbReference type="ARBA" id="ARBA00021907"/>
    </source>
</evidence>
<comment type="similarity">
    <text evidence="2">Belongs to the ABC-4 integral membrane protein family. FtsX subfamily.</text>
</comment>
<evidence type="ECO:0000259" key="11">
    <source>
        <dbReference type="Pfam" id="PF02687"/>
    </source>
</evidence>
<comment type="caution">
    <text evidence="13">The sequence shown here is derived from an EMBL/GenBank/DDBJ whole genome shotgun (WGS) entry which is preliminary data.</text>
</comment>
<evidence type="ECO:0000256" key="10">
    <source>
        <dbReference type="SAM" id="Phobius"/>
    </source>
</evidence>
<feature type="transmembrane region" description="Helical" evidence="10">
    <location>
        <begin position="225"/>
        <end position="252"/>
    </location>
</feature>
<proteinExistence type="inferred from homology"/>
<keyword evidence="9" id="KW-0131">Cell cycle</keyword>